<accession>F6H976</accession>
<sequence length="45" mass="4755">MPRMVAGRASCMKRGRWSGLQSVVVLEVAAEIVGGANPGEKRDIA</sequence>
<gene>
    <name evidence="1" type="ordered locus">VIT_12s0034g00330</name>
</gene>
<dbReference type="AlphaFoldDB" id="F6H976"/>
<dbReference type="EMBL" id="FN595497">
    <property type="protein sequence ID" value="CCB48769.1"/>
    <property type="molecule type" value="Genomic_DNA"/>
</dbReference>
<dbReference type="InParanoid" id="F6H976"/>
<proteinExistence type="predicted"/>
<dbReference type="Proteomes" id="UP000009183">
    <property type="component" value="Chromosome 12"/>
</dbReference>
<protein>
    <submittedName>
        <fullName evidence="1">Uncharacterized protein</fullName>
    </submittedName>
</protein>
<evidence type="ECO:0000313" key="1">
    <source>
        <dbReference type="EMBL" id="CCB48769.1"/>
    </source>
</evidence>
<organism evidence="1 2">
    <name type="scientific">Vitis vinifera</name>
    <name type="common">Grape</name>
    <dbReference type="NCBI Taxonomy" id="29760"/>
    <lineage>
        <taxon>Eukaryota</taxon>
        <taxon>Viridiplantae</taxon>
        <taxon>Streptophyta</taxon>
        <taxon>Embryophyta</taxon>
        <taxon>Tracheophyta</taxon>
        <taxon>Spermatophyta</taxon>
        <taxon>Magnoliopsida</taxon>
        <taxon>eudicotyledons</taxon>
        <taxon>Gunneridae</taxon>
        <taxon>Pentapetalae</taxon>
        <taxon>rosids</taxon>
        <taxon>Vitales</taxon>
        <taxon>Vitaceae</taxon>
        <taxon>Viteae</taxon>
        <taxon>Vitis</taxon>
    </lineage>
</organism>
<dbReference type="HOGENOM" id="CLU_3208666_0_0_1"/>
<evidence type="ECO:0000313" key="2">
    <source>
        <dbReference type="Proteomes" id="UP000009183"/>
    </source>
</evidence>
<keyword evidence="2" id="KW-1185">Reference proteome</keyword>
<name>F6H976_VITVI</name>
<reference evidence="2" key="1">
    <citation type="journal article" date="2007" name="Nature">
        <title>The grapevine genome sequence suggests ancestral hexaploidization in major angiosperm phyla.</title>
        <authorList>
            <consortium name="The French-Italian Public Consortium for Grapevine Genome Characterization."/>
            <person name="Jaillon O."/>
            <person name="Aury J.-M."/>
            <person name="Noel B."/>
            <person name="Policriti A."/>
            <person name="Clepet C."/>
            <person name="Casagrande A."/>
            <person name="Choisne N."/>
            <person name="Aubourg S."/>
            <person name="Vitulo N."/>
            <person name="Jubin C."/>
            <person name="Vezzi A."/>
            <person name="Legeai F."/>
            <person name="Hugueney P."/>
            <person name="Dasilva C."/>
            <person name="Horner D."/>
            <person name="Mica E."/>
            <person name="Jublot D."/>
            <person name="Poulain J."/>
            <person name="Bruyere C."/>
            <person name="Billault A."/>
            <person name="Segurens B."/>
            <person name="Gouyvenoux M."/>
            <person name="Ugarte E."/>
            <person name="Cattonaro F."/>
            <person name="Anthouard V."/>
            <person name="Vico V."/>
            <person name="Del Fabbro C."/>
            <person name="Alaux M."/>
            <person name="Di Gaspero G."/>
            <person name="Dumas V."/>
            <person name="Felice N."/>
            <person name="Paillard S."/>
            <person name="Juman I."/>
            <person name="Moroldo M."/>
            <person name="Scalabrin S."/>
            <person name="Canaguier A."/>
            <person name="Le Clainche I."/>
            <person name="Malacrida G."/>
            <person name="Durand E."/>
            <person name="Pesole G."/>
            <person name="Laucou V."/>
            <person name="Chatelet P."/>
            <person name="Merdinoglu D."/>
            <person name="Delledonne M."/>
            <person name="Pezzotti M."/>
            <person name="Lecharny A."/>
            <person name="Scarpelli C."/>
            <person name="Artiguenave F."/>
            <person name="Pe M.E."/>
            <person name="Valle G."/>
            <person name="Morgante M."/>
            <person name="Caboche M."/>
            <person name="Adam-Blondon A.-F."/>
            <person name="Weissenbach J."/>
            <person name="Quetier F."/>
            <person name="Wincker P."/>
        </authorList>
    </citation>
    <scope>NUCLEOTIDE SEQUENCE [LARGE SCALE GENOMIC DNA]</scope>
    <source>
        <strain evidence="2">cv. Pinot noir / PN40024</strain>
    </source>
</reference>
<dbReference type="PaxDb" id="29760-VIT_12s0034g00330.t01"/>